<dbReference type="PATRIC" id="fig|882211.3.peg.1681"/>
<dbReference type="OrthoDB" id="9153906at2"/>
<evidence type="ECO:0000313" key="2">
    <source>
        <dbReference type="Proteomes" id="UP000183613"/>
    </source>
</evidence>
<dbReference type="AlphaFoldDB" id="A0A0J6GIV2"/>
<sequence length="281" mass="31079">MKSINVVSKAWTNTYEEIAAKTKLARAVLEQRKVKLRAGSALSQLLSQADKLSLAWAGQVKPGDRVVWDTAFVNRLVDAVINLPDEPGIQEALKRMAGSVMQPDDRNTSQGKDALWELVLLSDLKNNGLAVMAAEPDILVDFGMGNYPIACKKIWSENGVEKRVSHAAKQLAPFNNGGIIAINLDDLVPVEKVISVPNKSYVRGVLTKFNLDFVERHRDVFQDAVRDGKCDGFIISTTALAVLWEEETPAYLASQTSLWHIQESSPEARERFLAFGQFQGK</sequence>
<comment type="caution">
    <text evidence="1">The sequence shown here is derived from an EMBL/GenBank/DDBJ whole genome shotgun (WGS) entry which is preliminary data.</text>
</comment>
<dbReference type="RefSeq" id="WP_048359423.1">
    <property type="nucleotide sequence ID" value="NZ_FNUD01000002.1"/>
</dbReference>
<dbReference type="Proteomes" id="UP000183613">
    <property type="component" value="Unassembled WGS sequence"/>
</dbReference>
<gene>
    <name evidence="1" type="ORF">SAMN04489800_1374</name>
</gene>
<dbReference type="EMBL" id="FNUD01000002">
    <property type="protein sequence ID" value="SEE59406.1"/>
    <property type="molecule type" value="Genomic_DNA"/>
</dbReference>
<proteinExistence type="predicted"/>
<name>A0A0J6GIV2_PSEDM</name>
<accession>A0A0J6GIV2</accession>
<protein>
    <submittedName>
        <fullName evidence="1">Uncharacterized protein</fullName>
    </submittedName>
</protein>
<evidence type="ECO:0000313" key="1">
    <source>
        <dbReference type="EMBL" id="SEE59406.1"/>
    </source>
</evidence>
<organism evidence="1 2">
    <name type="scientific">Pseudomonas deceptionensis</name>
    <dbReference type="NCBI Taxonomy" id="882211"/>
    <lineage>
        <taxon>Bacteria</taxon>
        <taxon>Pseudomonadati</taxon>
        <taxon>Pseudomonadota</taxon>
        <taxon>Gammaproteobacteria</taxon>
        <taxon>Pseudomonadales</taxon>
        <taxon>Pseudomonadaceae</taxon>
        <taxon>Pseudomonas</taxon>
    </lineage>
</organism>
<keyword evidence="2" id="KW-1185">Reference proteome</keyword>
<reference evidence="1" key="1">
    <citation type="submission" date="2016-10" db="EMBL/GenBank/DDBJ databases">
        <authorList>
            <person name="Varghese N."/>
            <person name="Submissions S."/>
        </authorList>
    </citation>
    <scope>NUCLEOTIDE SEQUENCE [LARGE SCALE GENOMIC DNA]</scope>
    <source>
        <strain evidence="1">LMG 25555</strain>
    </source>
</reference>